<keyword evidence="1 4" id="KW-0808">Transferase</keyword>
<name>E8UB05_DEIML</name>
<evidence type="ECO:0000256" key="2">
    <source>
        <dbReference type="ARBA" id="ARBA00022777"/>
    </source>
</evidence>
<sequence length="266" mass="30166">MNLKAYRFTGGKVSLADIPTDADGGLTRADAEARMVTLGARLAELQERLYAEGKRSVLLVLQARDAGGKDGTVKHVFAGVNPQGVRVTSFKAPTLQERAHDFLWRVHAQTPPAGFIGVFNRSHYEDVLVPRVHGLLDGRGARRRLEHLVAFEALLHDSGTRVVKAYLHISKEEQRQRLQARLDDPQKHWKFDPADLAERELWDKYTAVYETVIERSGTKRAPWYVIPSDHKWYRNLVVSQLLVDTLEDLDPQFPPPTFDASKIRLK</sequence>
<dbReference type="PANTHER" id="PTHR34383">
    <property type="entry name" value="POLYPHOSPHATE:AMP PHOSPHOTRANSFERASE-RELATED"/>
    <property type="match status" value="1"/>
</dbReference>
<dbReference type="OrthoDB" id="9775224at2"/>
<dbReference type="KEGG" id="dmr:Deima_2611"/>
<gene>
    <name evidence="4" type="ordered locus">Deima_2611</name>
</gene>
<dbReference type="Pfam" id="PF03976">
    <property type="entry name" value="PPK2"/>
    <property type="match status" value="1"/>
</dbReference>
<dbReference type="SUPFAM" id="SSF52540">
    <property type="entry name" value="P-loop containing nucleoside triphosphate hydrolases"/>
    <property type="match status" value="1"/>
</dbReference>
<dbReference type="GO" id="GO:0006797">
    <property type="term" value="P:polyphosphate metabolic process"/>
    <property type="evidence" value="ECO:0007669"/>
    <property type="project" value="InterPro"/>
</dbReference>
<dbReference type="InterPro" id="IPR027417">
    <property type="entry name" value="P-loop_NTPase"/>
</dbReference>
<dbReference type="NCBIfam" id="TIGR03709">
    <property type="entry name" value="PPK2_rel_1"/>
    <property type="match status" value="1"/>
</dbReference>
<dbReference type="InterPro" id="IPR022488">
    <property type="entry name" value="PPK2-related"/>
</dbReference>
<dbReference type="eggNOG" id="COG2326">
    <property type="taxonomic scope" value="Bacteria"/>
</dbReference>
<dbReference type="STRING" id="709986.Deima_2611"/>
<dbReference type="EMBL" id="CP002454">
    <property type="protein sequence ID" value="ADV68244.1"/>
    <property type="molecule type" value="Genomic_DNA"/>
</dbReference>
<proteinExistence type="predicted"/>
<organism evidence="4 5">
    <name type="scientific">Deinococcus maricopensis (strain DSM 21211 / LMG 22137 / NRRL B-23946 / LB-34)</name>
    <dbReference type="NCBI Taxonomy" id="709986"/>
    <lineage>
        <taxon>Bacteria</taxon>
        <taxon>Thermotogati</taxon>
        <taxon>Deinococcota</taxon>
        <taxon>Deinococci</taxon>
        <taxon>Deinococcales</taxon>
        <taxon>Deinococcaceae</taxon>
        <taxon>Deinococcus</taxon>
    </lineage>
</organism>
<keyword evidence="5" id="KW-1185">Reference proteome</keyword>
<evidence type="ECO:0000256" key="1">
    <source>
        <dbReference type="ARBA" id="ARBA00022679"/>
    </source>
</evidence>
<evidence type="ECO:0000313" key="4">
    <source>
        <dbReference type="EMBL" id="ADV68244.1"/>
    </source>
</evidence>
<dbReference type="GO" id="GO:0008976">
    <property type="term" value="F:polyphosphate kinase activity"/>
    <property type="evidence" value="ECO:0007669"/>
    <property type="project" value="InterPro"/>
</dbReference>
<dbReference type="PIRSF" id="PIRSF028756">
    <property type="entry name" value="PPK2_prd"/>
    <property type="match status" value="1"/>
</dbReference>
<evidence type="ECO:0000313" key="5">
    <source>
        <dbReference type="Proteomes" id="UP000008635"/>
    </source>
</evidence>
<dbReference type="Proteomes" id="UP000008635">
    <property type="component" value="Chromosome"/>
</dbReference>
<protein>
    <submittedName>
        <fullName evidence="4">Polyphosphate:nucleotide phosphotransferase, PPK2 family</fullName>
    </submittedName>
</protein>
<dbReference type="RefSeq" id="WP_013557748.1">
    <property type="nucleotide sequence ID" value="NC_014958.1"/>
</dbReference>
<evidence type="ECO:0000259" key="3">
    <source>
        <dbReference type="Pfam" id="PF03976"/>
    </source>
</evidence>
<dbReference type="PANTHER" id="PTHR34383:SF3">
    <property type="entry name" value="POLYPHOSPHATE:AMP PHOSPHOTRANSFERASE"/>
    <property type="match status" value="1"/>
</dbReference>
<accession>E8UB05</accession>
<reference evidence="4 5" key="1">
    <citation type="journal article" date="2011" name="Stand. Genomic Sci.">
        <title>Complete genome sequence of Deinococcus maricopensis type strain (LB-34).</title>
        <authorList>
            <person name="Pukall R."/>
            <person name="Zeytun A."/>
            <person name="Lucas S."/>
            <person name="Lapidus A."/>
            <person name="Hammon N."/>
            <person name="Deshpande S."/>
            <person name="Nolan M."/>
            <person name="Cheng J.F."/>
            <person name="Pitluck S."/>
            <person name="Liolios K."/>
            <person name="Pagani I."/>
            <person name="Mikhailova N."/>
            <person name="Ivanova N."/>
            <person name="Mavromatis K."/>
            <person name="Pati A."/>
            <person name="Tapia R."/>
            <person name="Han C."/>
            <person name="Goodwin L."/>
            <person name="Chen A."/>
            <person name="Palaniappan K."/>
            <person name="Land M."/>
            <person name="Hauser L."/>
            <person name="Chang Y.J."/>
            <person name="Jeffries C.D."/>
            <person name="Brambilla E.M."/>
            <person name="Rohde M."/>
            <person name="Goker M."/>
            <person name="Detter J.C."/>
            <person name="Woyke T."/>
            <person name="Bristow J."/>
            <person name="Eisen J.A."/>
            <person name="Markowitz V."/>
            <person name="Hugenholtz P."/>
            <person name="Kyrpides N.C."/>
            <person name="Klenk H.P."/>
        </authorList>
    </citation>
    <scope>NUCLEOTIDE SEQUENCE [LARGE SCALE GENOMIC DNA]</scope>
    <source>
        <strain evidence="5">DSM 21211 / LMG 22137 / NRRL B-23946 / LB-34</strain>
    </source>
</reference>
<reference evidence="5" key="2">
    <citation type="submission" date="2011-01" db="EMBL/GenBank/DDBJ databases">
        <title>The complete genome of Deinococcus maricopensis DSM 21211.</title>
        <authorList>
            <consortium name="US DOE Joint Genome Institute (JGI-PGF)"/>
            <person name="Lucas S."/>
            <person name="Copeland A."/>
            <person name="Lapidus A."/>
            <person name="Goodwin L."/>
            <person name="Pitluck S."/>
            <person name="Kyrpides N."/>
            <person name="Mavromatis K."/>
            <person name="Pagani I."/>
            <person name="Ivanova N."/>
            <person name="Ovchinnikova G."/>
            <person name="Zeytun A."/>
            <person name="Detter J.C."/>
            <person name="Han C."/>
            <person name="Land M."/>
            <person name="Hauser L."/>
            <person name="Markowitz V."/>
            <person name="Cheng J.-F."/>
            <person name="Hugenholtz P."/>
            <person name="Woyke T."/>
            <person name="Wu D."/>
            <person name="Pukall R."/>
            <person name="Gehrich-Schroeter G."/>
            <person name="Brambilla E."/>
            <person name="Klenk H.-P."/>
            <person name="Eisen J.A."/>
        </authorList>
    </citation>
    <scope>NUCLEOTIDE SEQUENCE [LARGE SCALE GENOMIC DNA]</scope>
    <source>
        <strain evidence="5">DSM 21211 / LMG 22137 / NRRL B-23946 / LB-34</strain>
    </source>
</reference>
<feature type="domain" description="Polyphosphate kinase-2-related" evidence="3">
    <location>
        <begin position="28"/>
        <end position="252"/>
    </location>
</feature>
<dbReference type="AlphaFoldDB" id="E8UB05"/>
<dbReference type="HOGENOM" id="CLU_048699_1_2_0"/>
<dbReference type="InterPro" id="IPR016898">
    <property type="entry name" value="Polyphosphate_phosphotransfera"/>
</dbReference>
<keyword evidence="2" id="KW-0418">Kinase</keyword>
<dbReference type="InterPro" id="IPR022300">
    <property type="entry name" value="PPK2-rel_1"/>
</dbReference>
<dbReference type="Gene3D" id="3.40.50.300">
    <property type="entry name" value="P-loop containing nucleotide triphosphate hydrolases"/>
    <property type="match status" value="1"/>
</dbReference>